<evidence type="ECO:0000256" key="1">
    <source>
        <dbReference type="ARBA" id="ARBA00022598"/>
    </source>
</evidence>
<dbReference type="SUPFAM" id="SSF52210">
    <property type="entry name" value="Succinyl-CoA synthetase domains"/>
    <property type="match status" value="2"/>
</dbReference>
<dbReference type="InterPro" id="IPR011761">
    <property type="entry name" value="ATP-grasp"/>
</dbReference>
<proteinExistence type="predicted"/>
<dbReference type="GO" id="GO:0050563">
    <property type="term" value="F:trans-feruloyl-CoA synthase activity"/>
    <property type="evidence" value="ECO:0007669"/>
    <property type="project" value="UniProtKB-EC"/>
</dbReference>
<evidence type="ECO:0000256" key="2">
    <source>
        <dbReference type="ARBA" id="ARBA00022741"/>
    </source>
</evidence>
<evidence type="ECO:0000259" key="5">
    <source>
        <dbReference type="PROSITE" id="PS50975"/>
    </source>
</evidence>
<dbReference type="Gene3D" id="3.30.470.20">
    <property type="entry name" value="ATP-grasp fold, B domain"/>
    <property type="match status" value="1"/>
</dbReference>
<dbReference type="Pfam" id="PF13607">
    <property type="entry name" value="Succ_CoA_lig"/>
    <property type="match status" value="1"/>
</dbReference>
<organism evidence="6 7">
    <name type="scientific">Cupriavidus pinatubonensis</name>
    <dbReference type="NCBI Taxonomy" id="248026"/>
    <lineage>
        <taxon>Bacteria</taxon>
        <taxon>Pseudomonadati</taxon>
        <taxon>Pseudomonadota</taxon>
        <taxon>Betaproteobacteria</taxon>
        <taxon>Burkholderiales</taxon>
        <taxon>Burkholderiaceae</taxon>
        <taxon>Cupriavidus</taxon>
    </lineage>
</organism>
<protein>
    <submittedName>
        <fullName evidence="6">Trans-feruloyl-CoA synthase FCS1</fullName>
        <ecNumber evidence="6">6.2.1.34</ecNumber>
    </submittedName>
</protein>
<evidence type="ECO:0000256" key="4">
    <source>
        <dbReference type="PROSITE-ProRule" id="PRU00409"/>
    </source>
</evidence>
<dbReference type="InterPro" id="IPR032875">
    <property type="entry name" value="Succ_CoA_lig_flav_dom"/>
</dbReference>
<dbReference type="PROSITE" id="PS50975">
    <property type="entry name" value="ATP_GRASP"/>
    <property type="match status" value="1"/>
</dbReference>
<dbReference type="PANTHER" id="PTHR43334">
    <property type="entry name" value="ACETATE--COA LIGASE [ADP-FORMING]"/>
    <property type="match status" value="1"/>
</dbReference>
<dbReference type="SUPFAM" id="SSF51735">
    <property type="entry name" value="NAD(P)-binding Rossmann-fold domains"/>
    <property type="match status" value="1"/>
</dbReference>
<reference evidence="6 7" key="1">
    <citation type="submission" date="2021-08" db="EMBL/GenBank/DDBJ databases">
        <authorList>
            <person name="Peeters C."/>
        </authorList>
    </citation>
    <scope>NUCLEOTIDE SEQUENCE [LARGE SCALE GENOMIC DNA]</scope>
    <source>
        <strain evidence="6 7">LMG 23994</strain>
    </source>
</reference>
<keyword evidence="1 6" id="KW-0436">Ligase</keyword>
<accession>A0ABM8XC04</accession>
<evidence type="ECO:0000256" key="3">
    <source>
        <dbReference type="ARBA" id="ARBA00022840"/>
    </source>
</evidence>
<dbReference type="Gene3D" id="3.40.50.720">
    <property type="entry name" value="NAD(P)-binding Rossmann-like Domain"/>
    <property type="match status" value="1"/>
</dbReference>
<evidence type="ECO:0000313" key="7">
    <source>
        <dbReference type="Proteomes" id="UP000701702"/>
    </source>
</evidence>
<keyword evidence="2 4" id="KW-0547">Nucleotide-binding</keyword>
<dbReference type="InterPro" id="IPR016102">
    <property type="entry name" value="Succinyl-CoA_synth-like"/>
</dbReference>
<dbReference type="Proteomes" id="UP000701702">
    <property type="component" value="Unassembled WGS sequence"/>
</dbReference>
<dbReference type="RefSeq" id="WP_224004196.1">
    <property type="nucleotide sequence ID" value="NZ_CAJZAF010000020.1"/>
</dbReference>
<sequence>MSSRKLYTHDQLRRALHPRSIAVVGATSNERSFAGRSMANLKQFQGTVHLVNPRYAEVNGQVCYPSLSALPEVPDCVLIATARDTVEPIVQECARLGVGGVVLFASGYAETGNPEKAADQARLTAIAREGGVTLLGPNSIGYANYVTNALVSFTQLPARTGELPAHAIGLVSQSGALAFALQQAANHGTAFSHVFSCGNACDMDVTDQIAFLAGDPACAAIACVFEGLSDASRIVRAAELCAAAGKPLVVYKMARGALGAAAAMSHTGSMAGSDRAYSTALREAGVIQVDTLEQLVPTTVFFAKAPAPVTTGVAIVSGSGGAGIVAADEAERFNVPLPQPADDTRAILEAHIPDFGAARNPCDLTAQATNNFDSFIRCGDAVFADAQYGAAVVPLVVTGDGNGRRFEVFNELAVKHGKMACGLWMSNWLEGPDAQEAEALPRLALFRSVSHCFAALRAWHEHEAWRVSRQAARPDRLTSASVATAARERILAAPADTLTEREAKDVLAAYGVPVVGEALSTSEQDAVRAAETCGYPVVLKVESPAIPHKSEAGVIRLGLKNADEVAAAWRDVMANARKVTTDDRINGVLVQSQVPAGVEILVGARVDPHLGPLLIVGLGGVMVELMQDTVAAMAPVSTQKARDMLEQLRGVALLKGFRGAAGVDMARLAEVIAALSNFAHDQRDAIEEFDVNPLICTADRIVAVDALISRRAAKR</sequence>
<dbReference type="SMART" id="SM00881">
    <property type="entry name" value="CoA_binding"/>
    <property type="match status" value="1"/>
</dbReference>
<dbReference type="EC" id="6.2.1.34" evidence="6"/>
<dbReference type="InterPro" id="IPR013815">
    <property type="entry name" value="ATP_grasp_subdomain_1"/>
</dbReference>
<dbReference type="EMBL" id="CAJZAF010000020">
    <property type="protein sequence ID" value="CAG9177605.1"/>
    <property type="molecule type" value="Genomic_DNA"/>
</dbReference>
<dbReference type="Gene3D" id="3.30.1490.20">
    <property type="entry name" value="ATP-grasp fold, A domain"/>
    <property type="match status" value="1"/>
</dbReference>
<comment type="caution">
    <text evidence="6">The sequence shown here is derived from an EMBL/GenBank/DDBJ whole genome shotgun (WGS) entry which is preliminary data.</text>
</comment>
<dbReference type="SUPFAM" id="SSF56059">
    <property type="entry name" value="Glutathione synthetase ATP-binding domain-like"/>
    <property type="match status" value="1"/>
</dbReference>
<keyword evidence="3 4" id="KW-0067">ATP-binding</keyword>
<feature type="domain" description="ATP-grasp" evidence="5">
    <location>
        <begin position="504"/>
        <end position="540"/>
    </location>
</feature>
<dbReference type="Gene3D" id="3.40.50.261">
    <property type="entry name" value="Succinyl-CoA synthetase domains"/>
    <property type="match status" value="2"/>
</dbReference>
<dbReference type="Pfam" id="PF13380">
    <property type="entry name" value="CoA_binding_2"/>
    <property type="match status" value="1"/>
</dbReference>
<dbReference type="InterPro" id="IPR036291">
    <property type="entry name" value="NAD(P)-bd_dom_sf"/>
</dbReference>
<dbReference type="Pfam" id="PF13549">
    <property type="entry name" value="ATP-grasp_5"/>
    <property type="match status" value="1"/>
</dbReference>
<dbReference type="PANTHER" id="PTHR43334:SF1">
    <property type="entry name" value="3-HYDROXYPROPIONATE--COA LIGASE [ADP-FORMING]"/>
    <property type="match status" value="1"/>
</dbReference>
<name>A0ABM8XC04_9BURK</name>
<gene>
    <name evidence="6" type="primary">FCS1_8</name>
    <name evidence="6" type="ORF">LMG23994_03687</name>
</gene>
<keyword evidence="7" id="KW-1185">Reference proteome</keyword>
<evidence type="ECO:0000313" key="6">
    <source>
        <dbReference type="EMBL" id="CAG9177605.1"/>
    </source>
</evidence>
<dbReference type="InterPro" id="IPR051538">
    <property type="entry name" value="Acyl-CoA_Synth/Transferase"/>
</dbReference>
<dbReference type="InterPro" id="IPR003781">
    <property type="entry name" value="CoA-bd"/>
</dbReference>